<dbReference type="Proteomes" id="UP000315783">
    <property type="component" value="Unassembled WGS sequence"/>
</dbReference>
<protein>
    <submittedName>
        <fullName evidence="1">Uncharacterized protein</fullName>
    </submittedName>
</protein>
<accession>A0A545VC93</accession>
<name>A0A545VC93_9HYPO</name>
<dbReference type="EMBL" id="SPUK01000002">
    <property type="protein sequence ID" value="TQV99334.1"/>
    <property type="molecule type" value="Genomic_DNA"/>
</dbReference>
<sequence>MLMRVPEVSKYTSHRSGLSPAGPQLLQNSIASGCHVSVGRDAHMLNGATVNHTLHSKPIPQVGSVLPFGLTSTWKREKFPVALVCSILLLNGLVQTQAVGARRSCTASCFSTWTTVRCADPDR</sequence>
<dbReference type="AlphaFoldDB" id="A0A545VC93"/>
<gene>
    <name evidence="1" type="ORF">IF1G_01549</name>
</gene>
<keyword evidence="2" id="KW-1185">Reference proteome</keyword>
<comment type="caution">
    <text evidence="1">The sequence shown here is derived from an EMBL/GenBank/DDBJ whole genome shotgun (WGS) entry which is preliminary data.</text>
</comment>
<proteinExistence type="predicted"/>
<evidence type="ECO:0000313" key="2">
    <source>
        <dbReference type="Proteomes" id="UP000315783"/>
    </source>
</evidence>
<reference evidence="1 2" key="1">
    <citation type="journal article" date="2019" name="Appl. Microbiol. Biotechnol.">
        <title>Genome sequence of Isaria javanica and comparative genome analysis insights into family S53 peptidase evolution in fungal entomopathogens.</title>
        <authorList>
            <person name="Lin R."/>
            <person name="Zhang X."/>
            <person name="Xin B."/>
            <person name="Zou M."/>
            <person name="Gao Y."/>
            <person name="Qin F."/>
            <person name="Hu Q."/>
            <person name="Xie B."/>
            <person name="Cheng X."/>
        </authorList>
    </citation>
    <scope>NUCLEOTIDE SEQUENCE [LARGE SCALE GENOMIC DNA]</scope>
    <source>
        <strain evidence="1 2">IJ1G</strain>
    </source>
</reference>
<dbReference type="PROSITE" id="PS51257">
    <property type="entry name" value="PROKAR_LIPOPROTEIN"/>
    <property type="match status" value="1"/>
</dbReference>
<organism evidence="1 2">
    <name type="scientific">Cordyceps javanica</name>
    <dbReference type="NCBI Taxonomy" id="43265"/>
    <lineage>
        <taxon>Eukaryota</taxon>
        <taxon>Fungi</taxon>
        <taxon>Dikarya</taxon>
        <taxon>Ascomycota</taxon>
        <taxon>Pezizomycotina</taxon>
        <taxon>Sordariomycetes</taxon>
        <taxon>Hypocreomycetidae</taxon>
        <taxon>Hypocreales</taxon>
        <taxon>Cordycipitaceae</taxon>
        <taxon>Cordyceps</taxon>
    </lineage>
</organism>
<evidence type="ECO:0000313" key="1">
    <source>
        <dbReference type="EMBL" id="TQV99334.1"/>
    </source>
</evidence>